<sequence>MFFASYSFLDWTRQLLAWCAPSLTNLCLLLSEASSVALRQFLSTTRLPSLTELDVTCTAGEANMTGTDVLFFLATHPSIQKLCLHGVQVPAGISPLSVIAQPFLPSLVEVTAHPIYIQWLLRNKEQCPRLKQVTLPTERYANRGCPFTYDMLDRALENLVPHSHKLDLIIFSFAKDHADLDSWLQSHIDAGPDASIPSSFIDTKRLRIDAEYSVKIINVPPRLELVAQFVGLFPNLQILELQRQPGLVNGRIPPMVQQTVRLYCPQVKKVTINGKDISEVEQSKEG</sequence>
<proteinExistence type="predicted"/>
<reference evidence="1 2" key="1">
    <citation type="submission" date="2019-01" db="EMBL/GenBank/DDBJ databases">
        <title>Draft genome sequence of Psathyrella aberdarensis IHI B618.</title>
        <authorList>
            <person name="Buettner E."/>
            <person name="Kellner H."/>
        </authorList>
    </citation>
    <scope>NUCLEOTIDE SEQUENCE [LARGE SCALE GENOMIC DNA]</scope>
    <source>
        <strain evidence="1 2">IHI B618</strain>
    </source>
</reference>
<organism evidence="1 2">
    <name type="scientific">Candolleomyces aberdarensis</name>
    <dbReference type="NCBI Taxonomy" id="2316362"/>
    <lineage>
        <taxon>Eukaryota</taxon>
        <taxon>Fungi</taxon>
        <taxon>Dikarya</taxon>
        <taxon>Basidiomycota</taxon>
        <taxon>Agaricomycotina</taxon>
        <taxon>Agaricomycetes</taxon>
        <taxon>Agaricomycetidae</taxon>
        <taxon>Agaricales</taxon>
        <taxon>Agaricineae</taxon>
        <taxon>Psathyrellaceae</taxon>
        <taxon>Candolleomyces</taxon>
    </lineage>
</organism>
<accession>A0A4Q2D3B2</accession>
<evidence type="ECO:0008006" key="3">
    <source>
        <dbReference type="Google" id="ProtNLM"/>
    </source>
</evidence>
<evidence type="ECO:0000313" key="2">
    <source>
        <dbReference type="Proteomes" id="UP000290288"/>
    </source>
</evidence>
<keyword evidence="2" id="KW-1185">Reference proteome</keyword>
<dbReference type="AlphaFoldDB" id="A0A4Q2D3B2"/>
<name>A0A4Q2D3B2_9AGAR</name>
<comment type="caution">
    <text evidence="1">The sequence shown here is derived from an EMBL/GenBank/DDBJ whole genome shotgun (WGS) entry which is preliminary data.</text>
</comment>
<evidence type="ECO:0000313" key="1">
    <source>
        <dbReference type="EMBL" id="RXW12844.1"/>
    </source>
</evidence>
<protein>
    <recommendedName>
        <fullName evidence="3">F-box domain-containing protein</fullName>
    </recommendedName>
</protein>
<dbReference type="SUPFAM" id="SSF52047">
    <property type="entry name" value="RNI-like"/>
    <property type="match status" value="1"/>
</dbReference>
<dbReference type="EMBL" id="SDEE01001100">
    <property type="protein sequence ID" value="RXW12844.1"/>
    <property type="molecule type" value="Genomic_DNA"/>
</dbReference>
<dbReference type="OrthoDB" id="2635672at2759"/>
<gene>
    <name evidence="1" type="ORF">EST38_g13009</name>
</gene>
<dbReference type="Proteomes" id="UP000290288">
    <property type="component" value="Unassembled WGS sequence"/>
</dbReference>